<accession>A0A6J4M7Y3</accession>
<evidence type="ECO:0000313" key="2">
    <source>
        <dbReference type="EMBL" id="CAA9348273.1"/>
    </source>
</evidence>
<proteinExistence type="predicted"/>
<dbReference type="EMBL" id="CADCUH010000121">
    <property type="protein sequence ID" value="CAA9348273.1"/>
    <property type="molecule type" value="Genomic_DNA"/>
</dbReference>
<dbReference type="AlphaFoldDB" id="A0A6J4M7Y3"/>
<sequence>MGQDVFGLGPVGTLGFVVERRRRADAAAAEELRAVTHWADLHRVGPGEVGAVDPEVGQSVARGQQVLGLPGVLGAEGELRLAGEGAFRVEEFAVAELATALGLSEPAGRAYVGQAVELRDRLPLCWDRVMAGQLPAWKGRQVAERTIPLTGDAAGWVDAQVATFAHRLSLGRVLKVVDAAVLRFDPAEAARRAAVAAERRGVWTEDRVDGTTDIHVVADTPDAVAFDTALTTVATTLGSLGDVDAFHVRRAKAVGVLADPQYALTLTTPDSPTRTRTSPADTGGPVVHVHLHLDAVTGVVQADGGAPVARVTGIPAPGARPVEVVERWLAGLRPDSVVKVTPVVDLTEHLAVDAYEVPTRLADQVEHRDLHCRFPWCNRTSVPARRGRLDLDHIDAYRFHDPDDSDDPDGRPPPGQTATANLASLCRFHHRVKTHGGWHYQLRHDTVFTWTSPLGRRYTVDETGTRPLI</sequence>
<dbReference type="CDD" id="cd00085">
    <property type="entry name" value="HNHc"/>
    <property type="match status" value="1"/>
</dbReference>
<protein>
    <recommendedName>
        <fullName evidence="1">DUF222 domain-containing protein</fullName>
    </recommendedName>
</protein>
<dbReference type="Pfam" id="PF02720">
    <property type="entry name" value="DUF222"/>
    <property type="match status" value="1"/>
</dbReference>
<dbReference type="InterPro" id="IPR003870">
    <property type="entry name" value="DUF222"/>
</dbReference>
<organism evidence="2">
    <name type="scientific">uncultured Nocardioidaceae bacterium</name>
    <dbReference type="NCBI Taxonomy" id="253824"/>
    <lineage>
        <taxon>Bacteria</taxon>
        <taxon>Bacillati</taxon>
        <taxon>Actinomycetota</taxon>
        <taxon>Actinomycetes</taxon>
        <taxon>Propionibacteriales</taxon>
        <taxon>Nocardioidaceae</taxon>
        <taxon>environmental samples</taxon>
    </lineage>
</organism>
<gene>
    <name evidence="2" type="ORF">AVDCRST_MAG36-1795</name>
</gene>
<reference evidence="2" key="1">
    <citation type="submission" date="2020-02" db="EMBL/GenBank/DDBJ databases">
        <authorList>
            <person name="Meier V. D."/>
        </authorList>
    </citation>
    <scope>NUCLEOTIDE SEQUENCE</scope>
    <source>
        <strain evidence="2">AVDCRST_MAG36</strain>
    </source>
</reference>
<name>A0A6J4M7Y3_9ACTN</name>
<dbReference type="InterPro" id="IPR003615">
    <property type="entry name" value="HNH_nuc"/>
</dbReference>
<feature type="domain" description="DUF222" evidence="1">
    <location>
        <begin position="94"/>
        <end position="313"/>
    </location>
</feature>
<evidence type="ECO:0000259" key="1">
    <source>
        <dbReference type="Pfam" id="PF02720"/>
    </source>
</evidence>